<accession>A0A6C0BKK7</accession>
<protein>
    <submittedName>
        <fullName evidence="1">Uncharacterized protein</fullName>
    </submittedName>
</protein>
<organism evidence="1">
    <name type="scientific">viral metagenome</name>
    <dbReference type="NCBI Taxonomy" id="1070528"/>
    <lineage>
        <taxon>unclassified sequences</taxon>
        <taxon>metagenomes</taxon>
        <taxon>organismal metagenomes</taxon>
    </lineage>
</organism>
<name>A0A6C0BKK7_9ZZZZ</name>
<sequence length="49" mass="5862">MTENPRFADFSFFKTFLKKIKKLFLEKSKIFKKVLKNEKSANLGFSVMR</sequence>
<proteinExistence type="predicted"/>
<dbReference type="AlphaFoldDB" id="A0A6C0BKK7"/>
<evidence type="ECO:0000313" key="1">
    <source>
        <dbReference type="EMBL" id="QHS92590.1"/>
    </source>
</evidence>
<reference evidence="1" key="1">
    <citation type="journal article" date="2020" name="Nature">
        <title>Giant virus diversity and host interactions through global metagenomics.</title>
        <authorList>
            <person name="Schulz F."/>
            <person name="Roux S."/>
            <person name="Paez-Espino D."/>
            <person name="Jungbluth S."/>
            <person name="Walsh D.A."/>
            <person name="Denef V.J."/>
            <person name="McMahon K.D."/>
            <person name="Konstantinidis K.T."/>
            <person name="Eloe-Fadrosh E.A."/>
            <person name="Kyrpides N.C."/>
            <person name="Woyke T."/>
        </authorList>
    </citation>
    <scope>NUCLEOTIDE SEQUENCE</scope>
    <source>
        <strain evidence="1">GVMAG-M-3300014204-73</strain>
    </source>
</reference>
<dbReference type="EMBL" id="MN739182">
    <property type="protein sequence ID" value="QHS92590.1"/>
    <property type="molecule type" value="Genomic_DNA"/>
</dbReference>